<dbReference type="InterPro" id="IPR021377">
    <property type="entry name" value="DUF3006"/>
</dbReference>
<protein>
    <submittedName>
        <fullName evidence="1">DUF3006 domain-containing protein</fullName>
    </submittedName>
</protein>
<accession>A0ABS1TFX4</accession>
<organism evidence="1 2">
    <name type="scientific">Clostridium rhizosphaerae</name>
    <dbReference type="NCBI Taxonomy" id="2803861"/>
    <lineage>
        <taxon>Bacteria</taxon>
        <taxon>Bacillati</taxon>
        <taxon>Bacillota</taxon>
        <taxon>Clostridia</taxon>
        <taxon>Eubacteriales</taxon>
        <taxon>Clostridiaceae</taxon>
        <taxon>Clostridium</taxon>
    </lineage>
</organism>
<proteinExistence type="predicted"/>
<dbReference type="RefSeq" id="WP_202750924.1">
    <property type="nucleotide sequence ID" value="NZ_JAESWC010000018.1"/>
</dbReference>
<evidence type="ECO:0000313" key="2">
    <source>
        <dbReference type="Proteomes" id="UP000632377"/>
    </source>
</evidence>
<reference evidence="1 2" key="1">
    <citation type="submission" date="2021-01" db="EMBL/GenBank/DDBJ databases">
        <title>Genome public.</title>
        <authorList>
            <person name="Liu C."/>
            <person name="Sun Q."/>
        </authorList>
    </citation>
    <scope>NUCLEOTIDE SEQUENCE [LARGE SCALE GENOMIC DNA]</scope>
    <source>
        <strain evidence="1 2">YIM B02515</strain>
    </source>
</reference>
<keyword evidence="2" id="KW-1185">Reference proteome</keyword>
<sequence length="70" mass="8057">MKVIIDRFEENFAVCEKESGEMINIEVIKLPIHAKEGDILIIEGNAISIDEKCTKARKEKIKKLAEDLWE</sequence>
<gene>
    <name evidence="1" type="ORF">JK636_21040</name>
</gene>
<dbReference type="Pfam" id="PF11213">
    <property type="entry name" value="DUF3006"/>
    <property type="match status" value="1"/>
</dbReference>
<dbReference type="Gene3D" id="6.20.120.50">
    <property type="match status" value="1"/>
</dbReference>
<name>A0ABS1TFX4_9CLOT</name>
<evidence type="ECO:0000313" key="1">
    <source>
        <dbReference type="EMBL" id="MBL4938200.1"/>
    </source>
</evidence>
<dbReference type="EMBL" id="JAESWC010000018">
    <property type="protein sequence ID" value="MBL4938200.1"/>
    <property type="molecule type" value="Genomic_DNA"/>
</dbReference>
<comment type="caution">
    <text evidence="1">The sequence shown here is derived from an EMBL/GenBank/DDBJ whole genome shotgun (WGS) entry which is preliminary data.</text>
</comment>
<dbReference type="Proteomes" id="UP000632377">
    <property type="component" value="Unassembled WGS sequence"/>
</dbReference>